<dbReference type="SUPFAM" id="SSF63829">
    <property type="entry name" value="Calcium-dependent phosphotriesterase"/>
    <property type="match status" value="1"/>
</dbReference>
<feature type="compositionally biased region" description="Basic and acidic residues" evidence="1">
    <location>
        <begin position="128"/>
        <end position="137"/>
    </location>
</feature>
<accession>A0A917IME0</accession>
<dbReference type="Pfam" id="PF05787">
    <property type="entry name" value="PhoX"/>
    <property type="match status" value="1"/>
</dbReference>
<dbReference type="PANTHER" id="PTHR35399:SF2">
    <property type="entry name" value="DUF839 DOMAIN-CONTAINING PROTEIN"/>
    <property type="match status" value="1"/>
</dbReference>
<evidence type="ECO:0000313" key="2">
    <source>
        <dbReference type="EMBL" id="GGH58779.1"/>
    </source>
</evidence>
<evidence type="ECO:0008006" key="4">
    <source>
        <dbReference type="Google" id="ProtNLM"/>
    </source>
</evidence>
<organism evidence="2 3">
    <name type="scientific">Rothia aerolata</name>
    <dbReference type="NCBI Taxonomy" id="1812262"/>
    <lineage>
        <taxon>Bacteria</taxon>
        <taxon>Bacillati</taxon>
        <taxon>Actinomycetota</taxon>
        <taxon>Actinomycetes</taxon>
        <taxon>Micrococcales</taxon>
        <taxon>Micrococcaceae</taxon>
        <taxon>Rothia</taxon>
    </lineage>
</organism>
<evidence type="ECO:0000313" key="3">
    <source>
        <dbReference type="Proteomes" id="UP000600171"/>
    </source>
</evidence>
<evidence type="ECO:0000256" key="1">
    <source>
        <dbReference type="SAM" id="MobiDB-lite"/>
    </source>
</evidence>
<keyword evidence="3" id="KW-1185">Reference proteome</keyword>
<name>A0A917IME0_9MICC</name>
<reference evidence="2 3" key="1">
    <citation type="journal article" date="2014" name="Int. J. Syst. Evol. Microbiol.">
        <title>Complete genome sequence of Corynebacterium casei LMG S-19264T (=DSM 44701T), isolated from a smear-ripened cheese.</title>
        <authorList>
            <consortium name="US DOE Joint Genome Institute (JGI-PGF)"/>
            <person name="Walter F."/>
            <person name="Albersmeier A."/>
            <person name="Kalinowski J."/>
            <person name="Ruckert C."/>
        </authorList>
    </citation>
    <scope>NUCLEOTIDE SEQUENCE [LARGE SCALE GENOMIC DNA]</scope>
    <source>
        <strain evidence="2 3">CCM 8669</strain>
    </source>
</reference>
<sequence length="324" mass="35720">MAAYMGDDSRFEYIYKFVSRDRYIEGDKKHNMTLLQNGSLYVARYTGNSPYITDGQVPSDGTFDGSGEWIQLTDGNKSKVPGMSIDEVLIYTRIAADKMGATKMDRPEDVEPSPFTGKIYAALTNNTDRGKPGKEGPTEPNPRANNRTGHVIEMIEDGNDVRSTTFTWNLLLVCGDPADNDPGYFSGYDPAKVSPISCPDNVAFDSAGNLWISTDGAPSTIQNNDGLFRVGLEGANRGKVEQFLAVPKEAETCGPVIADQENMVYVAVQHPGEDGTYEEPHSYFPDYVKTRSSKAQSQTLRSLERKHGTFALPRPSVVQVYKKK</sequence>
<gene>
    <name evidence="2" type="ORF">GCM10007359_05330</name>
</gene>
<proteinExistence type="predicted"/>
<feature type="region of interest" description="Disordered" evidence="1">
    <location>
        <begin position="124"/>
        <end position="146"/>
    </location>
</feature>
<dbReference type="PANTHER" id="PTHR35399">
    <property type="entry name" value="SLR8030 PROTEIN"/>
    <property type="match status" value="1"/>
</dbReference>
<dbReference type="EMBL" id="BMDC01000001">
    <property type="protein sequence ID" value="GGH58779.1"/>
    <property type="molecule type" value="Genomic_DNA"/>
</dbReference>
<comment type="caution">
    <text evidence="2">The sequence shown here is derived from an EMBL/GenBank/DDBJ whole genome shotgun (WGS) entry which is preliminary data.</text>
</comment>
<dbReference type="AlphaFoldDB" id="A0A917IME0"/>
<dbReference type="InterPro" id="IPR008557">
    <property type="entry name" value="PhoX"/>
</dbReference>
<protein>
    <recommendedName>
        <fullName evidence="4">Phosphatase</fullName>
    </recommendedName>
</protein>
<dbReference type="Proteomes" id="UP000600171">
    <property type="component" value="Unassembled WGS sequence"/>
</dbReference>